<evidence type="ECO:0000256" key="1">
    <source>
        <dbReference type="SAM" id="Phobius"/>
    </source>
</evidence>
<organism evidence="2 3">
    <name type="scientific">Diaminobutyricimonas aerilata</name>
    <dbReference type="NCBI Taxonomy" id="1162967"/>
    <lineage>
        <taxon>Bacteria</taxon>
        <taxon>Bacillati</taxon>
        <taxon>Actinomycetota</taxon>
        <taxon>Actinomycetes</taxon>
        <taxon>Micrococcales</taxon>
        <taxon>Microbacteriaceae</taxon>
        <taxon>Diaminobutyricimonas</taxon>
    </lineage>
</organism>
<dbReference type="EMBL" id="PGFF01000001">
    <property type="protein sequence ID" value="PJJ71342.1"/>
    <property type="molecule type" value="Genomic_DNA"/>
</dbReference>
<evidence type="ECO:0000313" key="3">
    <source>
        <dbReference type="Proteomes" id="UP000228758"/>
    </source>
</evidence>
<comment type="caution">
    <text evidence="2">The sequence shown here is derived from an EMBL/GenBank/DDBJ whole genome shotgun (WGS) entry which is preliminary data.</text>
</comment>
<keyword evidence="1" id="KW-1133">Transmembrane helix</keyword>
<keyword evidence="3" id="KW-1185">Reference proteome</keyword>
<keyword evidence="1" id="KW-0812">Transmembrane</keyword>
<sequence>MNGDEDDRYTANLVARWRERRRTRLRAIVVYICSLAGAALIPPYVSLVAEHHPERMLDPLIAAPVILALVTAMAGQVLWWRFGHQPSFDSSGSIRRCASQLCLTVLPGR</sequence>
<feature type="transmembrane region" description="Helical" evidence="1">
    <location>
        <begin position="61"/>
        <end position="80"/>
    </location>
</feature>
<reference evidence="2 3" key="1">
    <citation type="submission" date="2017-11" db="EMBL/GenBank/DDBJ databases">
        <title>Genomic Encyclopedia of Archaeal and Bacterial Type Strains, Phase II (KMG-II): From Individual Species to Whole Genera.</title>
        <authorList>
            <person name="Goeker M."/>
        </authorList>
    </citation>
    <scope>NUCLEOTIDE SEQUENCE [LARGE SCALE GENOMIC DNA]</scope>
    <source>
        <strain evidence="2 3">DSM 27393</strain>
    </source>
</reference>
<proteinExistence type="predicted"/>
<accession>A0A2M9CHJ6</accession>
<evidence type="ECO:0000313" key="2">
    <source>
        <dbReference type="EMBL" id="PJJ71342.1"/>
    </source>
</evidence>
<dbReference type="RefSeq" id="WP_100363647.1">
    <property type="nucleotide sequence ID" value="NZ_PGFF01000001.1"/>
</dbReference>
<dbReference type="AlphaFoldDB" id="A0A2M9CHJ6"/>
<name>A0A2M9CHJ6_9MICO</name>
<gene>
    <name evidence="2" type="ORF">CLV46_0886</name>
</gene>
<dbReference type="Proteomes" id="UP000228758">
    <property type="component" value="Unassembled WGS sequence"/>
</dbReference>
<keyword evidence="1" id="KW-0472">Membrane</keyword>
<feature type="transmembrane region" description="Helical" evidence="1">
    <location>
        <begin position="28"/>
        <end position="49"/>
    </location>
</feature>
<protein>
    <submittedName>
        <fullName evidence="2">Uncharacterized protein</fullName>
    </submittedName>
</protein>